<evidence type="ECO:0000313" key="3">
    <source>
        <dbReference type="Proteomes" id="UP001231189"/>
    </source>
</evidence>
<gene>
    <name evidence="2" type="ORF">QYE76_033630</name>
</gene>
<feature type="compositionally biased region" description="Gly residues" evidence="1">
    <location>
        <begin position="306"/>
        <end position="321"/>
    </location>
</feature>
<feature type="compositionally biased region" description="Low complexity" evidence="1">
    <location>
        <begin position="378"/>
        <end position="388"/>
    </location>
</feature>
<feature type="region of interest" description="Disordered" evidence="1">
    <location>
        <begin position="367"/>
        <end position="396"/>
    </location>
</feature>
<comment type="caution">
    <text evidence="2">The sequence shown here is derived from an EMBL/GenBank/DDBJ whole genome shotgun (WGS) entry which is preliminary data.</text>
</comment>
<dbReference type="PANTHER" id="PTHR47481">
    <property type="match status" value="1"/>
</dbReference>
<reference evidence="2" key="1">
    <citation type="submission" date="2023-07" db="EMBL/GenBank/DDBJ databases">
        <title>A chromosome-level genome assembly of Lolium multiflorum.</title>
        <authorList>
            <person name="Chen Y."/>
            <person name="Copetti D."/>
            <person name="Kolliker R."/>
            <person name="Studer B."/>
        </authorList>
    </citation>
    <scope>NUCLEOTIDE SEQUENCE</scope>
    <source>
        <strain evidence="2">02402/16</strain>
        <tissue evidence="2">Leaf</tissue>
    </source>
</reference>
<organism evidence="2 3">
    <name type="scientific">Lolium multiflorum</name>
    <name type="common">Italian ryegrass</name>
    <name type="synonym">Lolium perenne subsp. multiflorum</name>
    <dbReference type="NCBI Taxonomy" id="4521"/>
    <lineage>
        <taxon>Eukaryota</taxon>
        <taxon>Viridiplantae</taxon>
        <taxon>Streptophyta</taxon>
        <taxon>Embryophyta</taxon>
        <taxon>Tracheophyta</taxon>
        <taxon>Spermatophyta</taxon>
        <taxon>Magnoliopsida</taxon>
        <taxon>Liliopsida</taxon>
        <taxon>Poales</taxon>
        <taxon>Poaceae</taxon>
        <taxon>BOP clade</taxon>
        <taxon>Pooideae</taxon>
        <taxon>Poodae</taxon>
        <taxon>Poeae</taxon>
        <taxon>Poeae Chloroplast Group 2 (Poeae type)</taxon>
        <taxon>Loliodinae</taxon>
        <taxon>Loliinae</taxon>
        <taxon>Lolium</taxon>
    </lineage>
</organism>
<feature type="region of interest" description="Disordered" evidence="1">
    <location>
        <begin position="1"/>
        <end position="32"/>
    </location>
</feature>
<dbReference type="PANTHER" id="PTHR47481:SF31">
    <property type="entry name" value="OS01G0873500 PROTEIN"/>
    <property type="match status" value="1"/>
</dbReference>
<evidence type="ECO:0000313" key="2">
    <source>
        <dbReference type="EMBL" id="KAK1609957.1"/>
    </source>
</evidence>
<dbReference type="Proteomes" id="UP001231189">
    <property type="component" value="Unassembled WGS sequence"/>
</dbReference>
<dbReference type="AlphaFoldDB" id="A0AAD8QXS1"/>
<proteinExistence type="predicted"/>
<sequence length="545" mass="58724">MSSSAQTSKALGPLLAPPSATTTAAVTTSVPPPAVRLNRSNFMLWRTLSLPNLSGAGLHGYLDGTTDALDVHVRWEPQEEDKFATYHTAAPAETIVEGTGDAAVTMPNPAYATRWTQDQRVLGLLLSSMDEDIACQMIGRTTAAAVWEAVHAMFGSQNRANIWHIRRQIQSLRKNDMTAGEYMNKVKVLADTMAAAGSPLKDDEIIDYMITWLGSDFNPLAASMIRDNRADSLADFYSHVLSFESLCAGQTQTDDWSSSANAVSRPGSFPAAGQPSQHRPYDNNSGRPGTGQGAGGDRRQNNGGSNHYGGGGTYGGGGGNGRPNNGGSDRRQYNVGGNGRNSRKKQRTQCQLCNYWGHEASDCRNRFNPEFVPPRQRSGNSASTSSNDSHWHMDTGATDHLTSHLERLHMAERYGGKDHVQVANGAGPRASLVIVARSSDRCAWAWGDSRGLPCSSVGRALRAFVACTCWALLGLALVAPRRLRTGCVALGRLRPGRIALHRLRSGCATLGGAFVRCCYVGCRPCHRPSHGDTSSHRLSPREAIH</sequence>
<feature type="compositionally biased region" description="Low complexity" evidence="1">
    <location>
        <begin position="17"/>
        <end position="29"/>
    </location>
</feature>
<feature type="compositionally biased region" description="Polar residues" evidence="1">
    <location>
        <begin position="274"/>
        <end position="287"/>
    </location>
</feature>
<protein>
    <submittedName>
        <fullName evidence="2">Uncharacterized protein</fullName>
    </submittedName>
</protein>
<dbReference type="EMBL" id="JAUUTY010000007">
    <property type="protein sequence ID" value="KAK1609957.1"/>
    <property type="molecule type" value="Genomic_DNA"/>
</dbReference>
<name>A0AAD8QXS1_LOLMU</name>
<keyword evidence="3" id="KW-1185">Reference proteome</keyword>
<dbReference type="Pfam" id="PF14223">
    <property type="entry name" value="Retrotran_gag_2"/>
    <property type="match status" value="1"/>
</dbReference>
<evidence type="ECO:0000256" key="1">
    <source>
        <dbReference type="SAM" id="MobiDB-lite"/>
    </source>
</evidence>
<accession>A0AAD8QXS1</accession>
<feature type="region of interest" description="Disordered" evidence="1">
    <location>
        <begin position="254"/>
        <end position="347"/>
    </location>
</feature>